<proteinExistence type="predicted"/>
<keyword evidence="1" id="KW-0812">Transmembrane</keyword>
<feature type="transmembrane region" description="Helical" evidence="1">
    <location>
        <begin position="165"/>
        <end position="192"/>
    </location>
</feature>
<dbReference type="AlphaFoldDB" id="A0A976QRL2"/>
<dbReference type="Proteomes" id="UP000244803">
    <property type="component" value="Chromosome 2"/>
</dbReference>
<evidence type="ECO:0000256" key="1">
    <source>
        <dbReference type="SAM" id="Phobius"/>
    </source>
</evidence>
<dbReference type="EMBL" id="CP056068">
    <property type="protein sequence ID" value="UKJ90584.2"/>
    <property type="molecule type" value="Genomic_DNA"/>
</dbReference>
<keyword evidence="1" id="KW-1133">Transmembrane helix</keyword>
<gene>
    <name evidence="2" type="ORF">MACJ_001518</name>
</gene>
<protein>
    <submittedName>
        <fullName evidence="2">Uncharacterized protein</fullName>
    </submittedName>
</protein>
<evidence type="ECO:0000313" key="2">
    <source>
        <dbReference type="EMBL" id="UKJ90584.2"/>
    </source>
</evidence>
<keyword evidence="1" id="KW-0472">Membrane</keyword>
<feature type="transmembrane region" description="Helical" evidence="1">
    <location>
        <begin position="367"/>
        <end position="387"/>
    </location>
</feature>
<name>A0A976QRL2_THEOR</name>
<evidence type="ECO:0000313" key="3">
    <source>
        <dbReference type="Proteomes" id="UP000244803"/>
    </source>
</evidence>
<accession>A0A976QRL2</accession>
<dbReference type="OrthoDB" id="361965at2759"/>
<organism evidence="2 3">
    <name type="scientific">Theileria orientalis</name>
    <dbReference type="NCBI Taxonomy" id="68886"/>
    <lineage>
        <taxon>Eukaryota</taxon>
        <taxon>Sar</taxon>
        <taxon>Alveolata</taxon>
        <taxon>Apicomplexa</taxon>
        <taxon>Aconoidasida</taxon>
        <taxon>Piroplasmida</taxon>
        <taxon>Theileriidae</taxon>
        <taxon>Theileria</taxon>
    </lineage>
</organism>
<reference evidence="2" key="1">
    <citation type="submission" date="2022-07" db="EMBL/GenBank/DDBJ databases">
        <title>Evaluation of T. orientalis genome assembly methods using nanopore sequencing and analysis of variation between genomes.</title>
        <authorList>
            <person name="Yam J."/>
            <person name="Micallef M.L."/>
            <person name="Liu M."/>
            <person name="Djordjevic S.P."/>
            <person name="Bogema D.R."/>
            <person name="Jenkins C."/>
        </authorList>
    </citation>
    <scope>NUCLEOTIDE SEQUENCE</scope>
    <source>
        <strain evidence="2">Fish Creek</strain>
    </source>
</reference>
<sequence>MHIYTANTGKTFKSVKDEVEIWKATGAGNYSNKVEVDVVTAENKAVTVHLDGNTTKVFRKHGTGKPWNEIDTTKLNPQSVNIKYKYNSYFYTNTETNNVRTFQAKTGFAFNVVNEYVNNNRVEIWRTNQVNEYANKVVAEGSKGRVTMLKQKCLIRDLMIHGQRLVLVVVHNLVLCPGLGQLLFLVALPLALQPLSNYQMMMMMTIHNHQVVLVRALVQLHSQLLRLVCLGLDQLLCLAALRLGPRPLSHFLRMMMTNPNHQLLLVRVLLQLHSQLLRLVCLGLDQLLCLAALRLGPRPLSHFLRMMMTNPNHQLLLVRVLLQLHSQLLRLVCLGLDQLLCLAALRLGPRPLSHFLRMMMTNRNHQLLLVCLGLDQLLCLVVLLLGLQHLLNYQMMTNRNHQLALHRVLVYRLLLAHLPVP</sequence>